<evidence type="ECO:0000313" key="3">
    <source>
        <dbReference type="Proteomes" id="UP000784294"/>
    </source>
</evidence>
<proteinExistence type="predicted"/>
<reference evidence="2" key="1">
    <citation type="submission" date="2018-11" db="EMBL/GenBank/DDBJ databases">
        <authorList>
            <consortium name="Pathogen Informatics"/>
        </authorList>
    </citation>
    <scope>NUCLEOTIDE SEQUENCE</scope>
</reference>
<evidence type="ECO:0000256" key="1">
    <source>
        <dbReference type="SAM" id="MobiDB-lite"/>
    </source>
</evidence>
<evidence type="ECO:0000313" key="2">
    <source>
        <dbReference type="EMBL" id="VEL15713.1"/>
    </source>
</evidence>
<accession>A0A3S5A5T1</accession>
<feature type="region of interest" description="Disordered" evidence="1">
    <location>
        <begin position="1"/>
        <end position="41"/>
    </location>
</feature>
<keyword evidence="3" id="KW-1185">Reference proteome</keyword>
<name>A0A3S5A5T1_9PLAT</name>
<comment type="caution">
    <text evidence="2">The sequence shown here is derived from an EMBL/GenBank/DDBJ whole genome shotgun (WGS) entry which is preliminary data.</text>
</comment>
<sequence>MSFLQGTHNPSLEAEHREVSQSYGPRLNELPTNGQFMVNPIGESAGTDVDVSLSPSIIVGKVNIGANEIEVGLASSHSDYNFQ</sequence>
<feature type="compositionally biased region" description="Polar residues" evidence="1">
    <location>
        <begin position="1"/>
        <end position="10"/>
    </location>
</feature>
<organism evidence="2 3">
    <name type="scientific">Protopolystoma xenopodis</name>
    <dbReference type="NCBI Taxonomy" id="117903"/>
    <lineage>
        <taxon>Eukaryota</taxon>
        <taxon>Metazoa</taxon>
        <taxon>Spiralia</taxon>
        <taxon>Lophotrochozoa</taxon>
        <taxon>Platyhelminthes</taxon>
        <taxon>Monogenea</taxon>
        <taxon>Polyopisthocotylea</taxon>
        <taxon>Polystomatidea</taxon>
        <taxon>Polystomatidae</taxon>
        <taxon>Protopolystoma</taxon>
    </lineage>
</organism>
<protein>
    <submittedName>
        <fullName evidence="2">Uncharacterized protein</fullName>
    </submittedName>
</protein>
<dbReference type="Proteomes" id="UP000784294">
    <property type="component" value="Unassembled WGS sequence"/>
</dbReference>
<dbReference type="EMBL" id="CAAALY010025592">
    <property type="protein sequence ID" value="VEL15713.1"/>
    <property type="molecule type" value="Genomic_DNA"/>
</dbReference>
<dbReference type="AlphaFoldDB" id="A0A3S5A5T1"/>
<gene>
    <name evidence="2" type="ORF">PXEA_LOCUS9153</name>
</gene>